<proteinExistence type="inferred from homology"/>
<dbReference type="OrthoDB" id="9131762at2"/>
<evidence type="ECO:0000313" key="5">
    <source>
        <dbReference type="Proteomes" id="UP000218896"/>
    </source>
</evidence>
<sequence length="339" mass="37956">MAIRQLRLMRAALPGGGQAAKVTAGQPMAEPGGDYEGLHRQLKKLFNSRPGKAYGRFSDDVGNHPIRGWLGNYLDGQQSFEAFTDQLLDQWQEEVTRADTDPERPLLIVHESLADGEVLYLFALEMDAVFTLDTTLELTPTETISRSRLNLAARVELEDWRGEQGSENYLTVLQGRGTGEIGKCFARLVGFQQEVDVEAETRTFLEAVESFAQQQTEPEHAQSVRHKAFEFCNEQEALGEPVPLSALSSYIDDSQPERFAEHVAESQAVEPDRVLHPDRRKVRKLVRIAGKGNGLSLSFSSDLVNQAVHYDRDRDALIITQVPRSLKEQLQSYLDDASD</sequence>
<reference evidence="4 5" key="1">
    <citation type="submission" date="2017-08" db="EMBL/GenBank/DDBJ databases">
        <title>Halovibrio sewagensis sp. nov., isolated from wastewater of high salinity.</title>
        <authorList>
            <person name="Dong X."/>
            <person name="Zhang G."/>
        </authorList>
    </citation>
    <scope>NUCLEOTIDE SEQUENCE [LARGE SCALE GENOMIC DNA]</scope>
    <source>
        <strain evidence="4 5">YL5-2</strain>
    </source>
</reference>
<evidence type="ECO:0000313" key="4">
    <source>
        <dbReference type="EMBL" id="PAU78733.1"/>
    </source>
</evidence>
<comment type="similarity">
    <text evidence="2">Belongs to the YejK family.</text>
</comment>
<keyword evidence="5" id="KW-1185">Reference proteome</keyword>
<keyword evidence="3" id="KW-0963">Cytoplasm</keyword>
<organism evidence="4 5">
    <name type="scientific">Halovibrio salipaludis</name>
    <dbReference type="NCBI Taxonomy" id="2032626"/>
    <lineage>
        <taxon>Bacteria</taxon>
        <taxon>Pseudomonadati</taxon>
        <taxon>Pseudomonadota</taxon>
        <taxon>Gammaproteobacteria</taxon>
        <taxon>Oceanospirillales</taxon>
        <taxon>Halomonadaceae</taxon>
        <taxon>Halovibrio</taxon>
    </lineage>
</organism>
<dbReference type="InterPro" id="IPR007358">
    <property type="entry name" value="Nucleoid_associated_NdpA"/>
</dbReference>
<evidence type="ECO:0000256" key="2">
    <source>
        <dbReference type="ARBA" id="ARBA00009035"/>
    </source>
</evidence>
<dbReference type="GO" id="GO:0043590">
    <property type="term" value="C:bacterial nucleoid"/>
    <property type="evidence" value="ECO:0007669"/>
    <property type="project" value="TreeGrafter"/>
</dbReference>
<comment type="subcellular location">
    <subcellularLocation>
        <location evidence="1">Cytoplasm</location>
        <location evidence="1">Nucleoid</location>
    </subcellularLocation>
</comment>
<accession>A0A2A2F2G0</accession>
<evidence type="ECO:0000256" key="1">
    <source>
        <dbReference type="ARBA" id="ARBA00004453"/>
    </source>
</evidence>
<dbReference type="GO" id="GO:0003727">
    <property type="term" value="F:single-stranded RNA binding"/>
    <property type="evidence" value="ECO:0007669"/>
    <property type="project" value="TreeGrafter"/>
</dbReference>
<evidence type="ECO:0000256" key="3">
    <source>
        <dbReference type="ARBA" id="ARBA00022490"/>
    </source>
</evidence>
<dbReference type="PANTHER" id="PTHR38772">
    <property type="match status" value="1"/>
</dbReference>
<dbReference type="AlphaFoldDB" id="A0A2A2F2G0"/>
<dbReference type="RefSeq" id="WP_095618303.1">
    <property type="nucleotide sequence ID" value="NZ_NSKD01000007.1"/>
</dbReference>
<protein>
    <submittedName>
        <fullName evidence="4">Nucleoid-associated protein NdpA</fullName>
    </submittedName>
</protein>
<dbReference type="PANTHER" id="PTHR38772:SF1">
    <property type="entry name" value="NUCLEOID-ASSOCIATED PROTEIN YEJK"/>
    <property type="match status" value="1"/>
</dbReference>
<dbReference type="Proteomes" id="UP000218896">
    <property type="component" value="Unassembled WGS sequence"/>
</dbReference>
<name>A0A2A2F2G0_9GAMM</name>
<dbReference type="EMBL" id="NSKD01000007">
    <property type="protein sequence ID" value="PAU78733.1"/>
    <property type="molecule type" value="Genomic_DNA"/>
</dbReference>
<dbReference type="Pfam" id="PF04245">
    <property type="entry name" value="NA37"/>
    <property type="match status" value="1"/>
</dbReference>
<comment type="caution">
    <text evidence="4">The sequence shown here is derived from an EMBL/GenBank/DDBJ whole genome shotgun (WGS) entry which is preliminary data.</text>
</comment>
<dbReference type="GO" id="GO:0003690">
    <property type="term" value="F:double-stranded DNA binding"/>
    <property type="evidence" value="ECO:0007669"/>
    <property type="project" value="TreeGrafter"/>
</dbReference>
<gene>
    <name evidence="4" type="ORF">CK501_13695</name>
</gene>